<protein>
    <recommendedName>
        <fullName evidence="3">MmcQ family protein</fullName>
    </recommendedName>
</protein>
<evidence type="ECO:0000313" key="1">
    <source>
        <dbReference type="EMBL" id="GGE30201.1"/>
    </source>
</evidence>
<organism evidence="1 2">
    <name type="scientific">Streptococcus himalayensis</name>
    <dbReference type="NCBI Taxonomy" id="1888195"/>
    <lineage>
        <taxon>Bacteria</taxon>
        <taxon>Bacillati</taxon>
        <taxon>Bacillota</taxon>
        <taxon>Bacilli</taxon>
        <taxon>Lactobacillales</taxon>
        <taxon>Streptococcaceae</taxon>
        <taxon>Streptococcus</taxon>
    </lineage>
</organism>
<dbReference type="EMBL" id="BMJN01000012">
    <property type="protein sequence ID" value="GGE30201.1"/>
    <property type="molecule type" value="Genomic_DNA"/>
</dbReference>
<dbReference type="Gene3D" id="3.90.1150.30">
    <property type="match status" value="1"/>
</dbReference>
<evidence type="ECO:0000313" key="2">
    <source>
        <dbReference type="Proteomes" id="UP000660801"/>
    </source>
</evidence>
<dbReference type="SUPFAM" id="SSF142906">
    <property type="entry name" value="YjbR-like"/>
    <property type="match status" value="1"/>
</dbReference>
<comment type="caution">
    <text evidence="1">The sequence shown here is derived from an EMBL/GenBank/DDBJ whole genome shotgun (WGS) entry which is preliminary data.</text>
</comment>
<reference evidence="1" key="2">
    <citation type="submission" date="2020-09" db="EMBL/GenBank/DDBJ databases">
        <authorList>
            <person name="Sun Q."/>
            <person name="Zhou Y."/>
        </authorList>
    </citation>
    <scope>NUCLEOTIDE SEQUENCE</scope>
    <source>
        <strain evidence="1">CGMCC 1.15533</strain>
    </source>
</reference>
<accession>A0A917EEJ1</accession>
<dbReference type="PANTHER" id="PTHR35145:SF1">
    <property type="entry name" value="CYTOPLASMIC PROTEIN"/>
    <property type="match status" value="1"/>
</dbReference>
<evidence type="ECO:0008006" key="3">
    <source>
        <dbReference type="Google" id="ProtNLM"/>
    </source>
</evidence>
<proteinExistence type="predicted"/>
<dbReference type="InterPro" id="IPR007351">
    <property type="entry name" value="YjbR"/>
</dbReference>
<sequence>MSLEADIFNMKRVLVYKLEPFGFHFDGKVYVYREMLLDGTFEAEVTISQSGKVSGQVIDLDMKEEYLNLRIERSVGSFVGQVRDAYQKVLEKIAEICFEAQPFVSQQGNRLVQYLTKETSDIYDHPFKKQQQYISYRVADKWYLVGYPLKREKLDSSEKKIGQIVDVINVKVSPETMTTILLRKGVYPAYHMSKKSWISIILDDSLSDEELFTLVLESRNLVASRQQISKVNITDPYFFK</sequence>
<name>A0A917EEJ1_9STRE</name>
<dbReference type="Proteomes" id="UP000660801">
    <property type="component" value="Unassembled WGS sequence"/>
</dbReference>
<dbReference type="RefSeq" id="WP_068993085.1">
    <property type="nucleotide sequence ID" value="NZ_BMJN01000012.1"/>
</dbReference>
<reference evidence="1" key="1">
    <citation type="journal article" date="2014" name="Int. J. Syst. Evol. Microbiol.">
        <title>Complete genome sequence of Corynebacterium casei LMG S-19264T (=DSM 44701T), isolated from a smear-ripened cheese.</title>
        <authorList>
            <consortium name="US DOE Joint Genome Institute (JGI-PGF)"/>
            <person name="Walter F."/>
            <person name="Albersmeier A."/>
            <person name="Kalinowski J."/>
            <person name="Ruckert C."/>
        </authorList>
    </citation>
    <scope>NUCLEOTIDE SEQUENCE</scope>
    <source>
        <strain evidence="1">CGMCC 1.15533</strain>
    </source>
</reference>
<dbReference type="OrthoDB" id="9789813at2"/>
<gene>
    <name evidence="1" type="ORF">GCM10011510_09290</name>
</gene>
<dbReference type="Pfam" id="PF04237">
    <property type="entry name" value="YjbR"/>
    <property type="match status" value="1"/>
</dbReference>
<dbReference type="InterPro" id="IPR058532">
    <property type="entry name" value="YjbR/MT2646/Rv2570-like"/>
</dbReference>
<keyword evidence="2" id="KW-1185">Reference proteome</keyword>
<dbReference type="AlphaFoldDB" id="A0A917EEJ1"/>
<dbReference type="PANTHER" id="PTHR35145">
    <property type="entry name" value="CYTOPLASMIC PROTEIN-RELATED"/>
    <property type="match status" value="1"/>
</dbReference>
<dbReference type="InterPro" id="IPR038056">
    <property type="entry name" value="YjbR-like_sf"/>
</dbReference>